<organism evidence="2 3">
    <name type="scientific">Rhizophagus clarus</name>
    <dbReference type="NCBI Taxonomy" id="94130"/>
    <lineage>
        <taxon>Eukaryota</taxon>
        <taxon>Fungi</taxon>
        <taxon>Fungi incertae sedis</taxon>
        <taxon>Mucoromycota</taxon>
        <taxon>Glomeromycotina</taxon>
        <taxon>Glomeromycetes</taxon>
        <taxon>Glomerales</taxon>
        <taxon>Glomeraceae</taxon>
        <taxon>Rhizophagus</taxon>
    </lineage>
</organism>
<evidence type="ECO:0000313" key="2">
    <source>
        <dbReference type="EMBL" id="GBB91459.1"/>
    </source>
</evidence>
<gene>
    <name evidence="2" type="ORF">RclHR1_18780001</name>
</gene>
<proteinExistence type="predicted"/>
<accession>A0A2Z6R0A6</accession>
<evidence type="ECO:0000313" key="3">
    <source>
        <dbReference type="Proteomes" id="UP000247702"/>
    </source>
</evidence>
<feature type="region of interest" description="Disordered" evidence="1">
    <location>
        <begin position="60"/>
        <end position="79"/>
    </location>
</feature>
<dbReference type="AlphaFoldDB" id="A0A2Z6R0A6"/>
<dbReference type="EMBL" id="BEXD01000977">
    <property type="protein sequence ID" value="GBB91459.1"/>
    <property type="molecule type" value="Genomic_DNA"/>
</dbReference>
<comment type="caution">
    <text evidence="2">The sequence shown here is derived from an EMBL/GenBank/DDBJ whole genome shotgun (WGS) entry which is preliminary data.</text>
</comment>
<evidence type="ECO:0000256" key="1">
    <source>
        <dbReference type="SAM" id="MobiDB-lite"/>
    </source>
</evidence>
<name>A0A2Z6R0A6_9GLOM</name>
<sequence length="79" mass="9281">MIKIVFEEEELLIESENDNLDNLSESQPDETNENIEELNIENTIKLGPWVFIDNSTLPTLTHRYNSDDDNDEWDLEELV</sequence>
<reference evidence="2 3" key="1">
    <citation type="submission" date="2017-11" db="EMBL/GenBank/DDBJ databases">
        <title>The genome of Rhizophagus clarus HR1 reveals common genetic basis of auxotrophy among arbuscular mycorrhizal fungi.</title>
        <authorList>
            <person name="Kobayashi Y."/>
        </authorList>
    </citation>
    <scope>NUCLEOTIDE SEQUENCE [LARGE SCALE GENOMIC DNA]</scope>
    <source>
        <strain evidence="2 3">HR1</strain>
    </source>
</reference>
<keyword evidence="3" id="KW-1185">Reference proteome</keyword>
<feature type="compositionally biased region" description="Acidic residues" evidence="1">
    <location>
        <begin position="67"/>
        <end position="79"/>
    </location>
</feature>
<dbReference type="Proteomes" id="UP000247702">
    <property type="component" value="Unassembled WGS sequence"/>
</dbReference>
<protein>
    <submittedName>
        <fullName evidence="2">Uncharacterized protein</fullName>
    </submittedName>
</protein>